<dbReference type="Gene3D" id="3.90.215.10">
    <property type="entry name" value="Gamma Fibrinogen, chain A, domain 1"/>
    <property type="match status" value="1"/>
</dbReference>
<dbReference type="PANTHER" id="PTHR19143:SF225">
    <property type="entry name" value="MICROFIBRIL-ASSOCIATED GLYCOPROTEIN 4"/>
    <property type="match status" value="1"/>
</dbReference>
<dbReference type="PROSITE" id="PS51406">
    <property type="entry name" value="FIBRINOGEN_C_2"/>
    <property type="match status" value="1"/>
</dbReference>
<dbReference type="FunFam" id="3.90.215.10:FF:000001">
    <property type="entry name" value="Tenascin isoform 1"/>
    <property type="match status" value="1"/>
</dbReference>
<feature type="domain" description="Fibrinogen C-terminal" evidence="2">
    <location>
        <begin position="48"/>
        <end position="277"/>
    </location>
</feature>
<dbReference type="InterPro" id="IPR050373">
    <property type="entry name" value="Fibrinogen_C-term_domain"/>
</dbReference>
<organism evidence="3 4">
    <name type="scientific">Pyxicephalus adspersus</name>
    <name type="common">African bullfrog</name>
    <dbReference type="NCBI Taxonomy" id="30357"/>
    <lineage>
        <taxon>Eukaryota</taxon>
        <taxon>Metazoa</taxon>
        <taxon>Chordata</taxon>
        <taxon>Craniata</taxon>
        <taxon>Vertebrata</taxon>
        <taxon>Euteleostomi</taxon>
        <taxon>Amphibia</taxon>
        <taxon>Batrachia</taxon>
        <taxon>Anura</taxon>
        <taxon>Neobatrachia</taxon>
        <taxon>Ranoidea</taxon>
        <taxon>Pyxicephalidae</taxon>
        <taxon>Pyxicephalinae</taxon>
        <taxon>Pyxicephalus</taxon>
    </lineage>
</organism>
<sequence>MGSHIMNTVGKKLPINLCTSYHNISKQIGSMFLNQGSSRGSSSNEQFVPLSCYPLDCKDIYDNGKTSDGVYWIYPSGHYSDAVPVYCDMTSSNGPWTVFQKRFDGSEDFYRGWEDYKVGFGRADSEYWLGLENIYRLTLQKAYRLRIDLTDFDNDSRFVIYNNFSLSPLSISGVAESYKLYIVGFEEGDPSKAIGDSFRSQHTMGFTTYDHDVDVDSRNCASTYKGGSWYRNCHSANLNGLYLGGNTNQYATGMTWESWRGFYYSMKTTEMKIAVNF</sequence>
<gene>
    <name evidence="3" type="ORF">GDO54_018479</name>
</gene>
<dbReference type="Pfam" id="PF00147">
    <property type="entry name" value="Fibrinogen_C"/>
    <property type="match status" value="1"/>
</dbReference>
<dbReference type="PANTHER" id="PTHR19143">
    <property type="entry name" value="FIBRINOGEN/TENASCIN/ANGIOPOEITIN"/>
    <property type="match status" value="1"/>
</dbReference>
<dbReference type="GO" id="GO:0048251">
    <property type="term" value="P:elastic fiber assembly"/>
    <property type="evidence" value="ECO:0007669"/>
    <property type="project" value="TreeGrafter"/>
</dbReference>
<keyword evidence="1" id="KW-1015">Disulfide bond</keyword>
<keyword evidence="4" id="KW-1185">Reference proteome</keyword>
<comment type="caution">
    <text evidence="3">The sequence shown here is derived from an EMBL/GenBank/DDBJ whole genome shotgun (WGS) entry which is preliminary data.</text>
</comment>
<evidence type="ECO:0000259" key="2">
    <source>
        <dbReference type="PROSITE" id="PS51406"/>
    </source>
</evidence>
<dbReference type="GO" id="GO:0005615">
    <property type="term" value="C:extracellular space"/>
    <property type="evidence" value="ECO:0007669"/>
    <property type="project" value="TreeGrafter"/>
</dbReference>
<dbReference type="EMBL" id="DYDO01000205">
    <property type="protein sequence ID" value="DBA13618.1"/>
    <property type="molecule type" value="Genomic_DNA"/>
</dbReference>
<evidence type="ECO:0000313" key="4">
    <source>
        <dbReference type="Proteomes" id="UP001181693"/>
    </source>
</evidence>
<dbReference type="InterPro" id="IPR014716">
    <property type="entry name" value="Fibrinogen_a/b/g_C_1"/>
</dbReference>
<dbReference type="CDD" id="cd00087">
    <property type="entry name" value="FReD"/>
    <property type="match status" value="1"/>
</dbReference>
<protein>
    <recommendedName>
        <fullName evidence="2">Fibrinogen C-terminal domain-containing protein</fullName>
    </recommendedName>
</protein>
<evidence type="ECO:0000256" key="1">
    <source>
        <dbReference type="ARBA" id="ARBA00023157"/>
    </source>
</evidence>
<accession>A0AAV2ZJG7</accession>
<dbReference type="NCBIfam" id="NF040941">
    <property type="entry name" value="GGGWT_bact"/>
    <property type="match status" value="1"/>
</dbReference>
<reference evidence="3" key="1">
    <citation type="thesis" date="2020" institute="ProQuest LLC" country="789 East Eisenhower Parkway, Ann Arbor, MI, USA">
        <title>Comparative Genomics and Chromosome Evolution.</title>
        <authorList>
            <person name="Mudd A.B."/>
        </authorList>
    </citation>
    <scope>NUCLEOTIDE SEQUENCE</scope>
    <source>
        <strain evidence="3">1538</strain>
        <tissue evidence="3">Blood</tissue>
    </source>
</reference>
<dbReference type="Proteomes" id="UP001181693">
    <property type="component" value="Unassembled WGS sequence"/>
</dbReference>
<dbReference type="InterPro" id="IPR002181">
    <property type="entry name" value="Fibrinogen_a/b/g_C_dom"/>
</dbReference>
<dbReference type="AlphaFoldDB" id="A0AAV2ZJG7"/>
<dbReference type="SMART" id="SM00186">
    <property type="entry name" value="FBG"/>
    <property type="match status" value="1"/>
</dbReference>
<proteinExistence type="predicted"/>
<evidence type="ECO:0000313" key="3">
    <source>
        <dbReference type="EMBL" id="DBA13618.1"/>
    </source>
</evidence>
<name>A0AAV2ZJG7_PYXAD</name>
<dbReference type="SUPFAM" id="SSF56496">
    <property type="entry name" value="Fibrinogen C-terminal domain-like"/>
    <property type="match status" value="1"/>
</dbReference>
<dbReference type="InterPro" id="IPR036056">
    <property type="entry name" value="Fibrinogen-like_C"/>
</dbReference>